<dbReference type="EnsemblProtists" id="HpaT802291">
    <property type="protein sequence ID" value="HpaP802291"/>
    <property type="gene ID" value="HpaG802291"/>
</dbReference>
<evidence type="ECO:0008006" key="4">
    <source>
        <dbReference type="Google" id="ProtNLM"/>
    </source>
</evidence>
<organism evidence="2 3">
    <name type="scientific">Hyaloperonospora arabidopsidis (strain Emoy2)</name>
    <name type="common">Downy mildew agent</name>
    <name type="synonym">Peronospora arabidopsidis</name>
    <dbReference type="NCBI Taxonomy" id="559515"/>
    <lineage>
        <taxon>Eukaryota</taxon>
        <taxon>Sar</taxon>
        <taxon>Stramenopiles</taxon>
        <taxon>Oomycota</taxon>
        <taxon>Peronosporomycetes</taxon>
        <taxon>Peronosporales</taxon>
        <taxon>Peronosporaceae</taxon>
        <taxon>Hyaloperonospora</taxon>
    </lineage>
</organism>
<feature type="compositionally biased region" description="Low complexity" evidence="1">
    <location>
        <begin position="200"/>
        <end position="209"/>
    </location>
</feature>
<accession>M4B7N9</accession>
<sequence length="327" mass="35595">MSGRQMAIEALGSPERKSAAYPARALAPGDDVSMFASLAPHRGQAPLQQRVPAHVAAPAAGPQQQAAIEGMNYISTATTSQRTLSIRNFDGTELYRGLGSSFSDWERTFLRAIKLAESSCGFLWSEDVKVDLPSHFLLGTGERYYHKQVDTTTDARLRHVSAAGDILNDDHGQTTDEALHDEERGEANVVGTFPLHGRRPSTTPRDPTTCGTRRSWRSSRSRSSMEVARSREPALGVERSEAVGATGDSATKRAQAADTHEKPAAGAEVVSVAFERDQQNYAKAMRSTKRGCWVTEMEAEIAALQDNDVGRSTRRAPGSNALRNKWV</sequence>
<name>M4B7N9_HYAAE</name>
<evidence type="ECO:0000256" key="1">
    <source>
        <dbReference type="SAM" id="MobiDB-lite"/>
    </source>
</evidence>
<reference evidence="3" key="1">
    <citation type="journal article" date="2010" name="Science">
        <title>Signatures of adaptation to obligate biotrophy in the Hyaloperonospora arabidopsidis genome.</title>
        <authorList>
            <person name="Baxter L."/>
            <person name="Tripathy S."/>
            <person name="Ishaque N."/>
            <person name="Boot N."/>
            <person name="Cabral A."/>
            <person name="Kemen E."/>
            <person name="Thines M."/>
            <person name="Ah-Fong A."/>
            <person name="Anderson R."/>
            <person name="Badejoko W."/>
            <person name="Bittner-Eddy P."/>
            <person name="Boore J.L."/>
            <person name="Chibucos M.C."/>
            <person name="Coates M."/>
            <person name="Dehal P."/>
            <person name="Delehaunty K."/>
            <person name="Dong S."/>
            <person name="Downton P."/>
            <person name="Dumas B."/>
            <person name="Fabro G."/>
            <person name="Fronick C."/>
            <person name="Fuerstenberg S.I."/>
            <person name="Fulton L."/>
            <person name="Gaulin E."/>
            <person name="Govers F."/>
            <person name="Hughes L."/>
            <person name="Humphray S."/>
            <person name="Jiang R.H."/>
            <person name="Judelson H."/>
            <person name="Kamoun S."/>
            <person name="Kyung K."/>
            <person name="Meijer H."/>
            <person name="Minx P."/>
            <person name="Morris P."/>
            <person name="Nelson J."/>
            <person name="Phuntumart V."/>
            <person name="Qutob D."/>
            <person name="Rehmany A."/>
            <person name="Rougon-Cardoso A."/>
            <person name="Ryden P."/>
            <person name="Torto-Alalibo T."/>
            <person name="Studholme D."/>
            <person name="Wang Y."/>
            <person name="Win J."/>
            <person name="Wood J."/>
            <person name="Clifton S.W."/>
            <person name="Rogers J."/>
            <person name="Van den Ackerveken G."/>
            <person name="Jones J.D."/>
            <person name="McDowell J.M."/>
            <person name="Beynon J."/>
            <person name="Tyler B.M."/>
        </authorList>
    </citation>
    <scope>NUCLEOTIDE SEQUENCE [LARGE SCALE GENOMIC DNA]</scope>
    <source>
        <strain evidence="3">Emoy2</strain>
    </source>
</reference>
<dbReference type="AlphaFoldDB" id="M4B7N9"/>
<proteinExistence type="predicted"/>
<dbReference type="VEuPathDB" id="FungiDB:HpaG802291"/>
<dbReference type="InParanoid" id="M4B7N9"/>
<protein>
    <recommendedName>
        <fullName evidence="4">RxLR effector candidate protein</fullName>
    </recommendedName>
</protein>
<evidence type="ECO:0000313" key="3">
    <source>
        <dbReference type="Proteomes" id="UP000011713"/>
    </source>
</evidence>
<dbReference type="Proteomes" id="UP000011713">
    <property type="component" value="Unassembled WGS sequence"/>
</dbReference>
<keyword evidence="3" id="KW-1185">Reference proteome</keyword>
<reference evidence="2" key="2">
    <citation type="submission" date="2015-06" db="UniProtKB">
        <authorList>
            <consortium name="EnsemblProtists"/>
        </authorList>
    </citation>
    <scope>IDENTIFICATION</scope>
    <source>
        <strain evidence="2">Emoy2</strain>
    </source>
</reference>
<evidence type="ECO:0000313" key="2">
    <source>
        <dbReference type="EnsemblProtists" id="HpaP802291"/>
    </source>
</evidence>
<dbReference type="HOGENOM" id="CLU_851129_0_0_1"/>
<dbReference type="EMBL" id="JH597876">
    <property type="status" value="NOT_ANNOTATED_CDS"/>
    <property type="molecule type" value="Genomic_DNA"/>
</dbReference>
<feature type="region of interest" description="Disordered" evidence="1">
    <location>
        <begin position="195"/>
        <end position="264"/>
    </location>
</feature>